<evidence type="ECO:0000313" key="9">
    <source>
        <dbReference type="Proteomes" id="UP001565200"/>
    </source>
</evidence>
<comment type="caution">
    <text evidence="8">The sequence shown here is derived from an EMBL/GenBank/DDBJ whole genome shotgun (WGS) entry which is preliminary data.</text>
</comment>
<dbReference type="EMBL" id="JBCLPP010000025">
    <property type="protein sequence ID" value="MEY8245861.1"/>
    <property type="molecule type" value="Genomic_DNA"/>
</dbReference>
<gene>
    <name evidence="7 8" type="primary">mltG</name>
    <name evidence="8" type="ORF">AAK873_09575</name>
</gene>
<dbReference type="PANTHER" id="PTHR30518:SF2">
    <property type="entry name" value="ENDOLYTIC MUREIN TRANSGLYCOSYLASE"/>
    <property type="match status" value="1"/>
</dbReference>
<feature type="transmembrane region" description="Helical" evidence="7">
    <location>
        <begin position="12"/>
        <end position="31"/>
    </location>
</feature>
<comment type="catalytic activity">
    <reaction evidence="7">
        <text>a peptidoglycan chain = a peptidoglycan chain with N-acetyl-1,6-anhydromuramyl-[peptide] at the reducing end + a peptidoglycan chain with N-acetylglucosamine at the non-reducing end.</text>
        <dbReference type="EC" id="4.2.2.29"/>
    </reaction>
</comment>
<keyword evidence="3 7" id="KW-1133">Transmembrane helix</keyword>
<dbReference type="Proteomes" id="UP001565200">
    <property type="component" value="Unassembled WGS sequence"/>
</dbReference>
<keyword evidence="9" id="KW-1185">Reference proteome</keyword>
<name>A0ABV4CWY9_9BACT</name>
<evidence type="ECO:0000313" key="8">
    <source>
        <dbReference type="EMBL" id="MEY8245861.1"/>
    </source>
</evidence>
<dbReference type="EC" id="4.2.2.29" evidence="7"/>
<organism evidence="8 9">
    <name type="scientific">Heminiphilus faecis</name>
    <dbReference type="NCBI Taxonomy" id="2601703"/>
    <lineage>
        <taxon>Bacteria</taxon>
        <taxon>Pseudomonadati</taxon>
        <taxon>Bacteroidota</taxon>
        <taxon>Bacteroidia</taxon>
        <taxon>Bacteroidales</taxon>
        <taxon>Muribaculaceae</taxon>
        <taxon>Heminiphilus</taxon>
    </lineage>
</organism>
<proteinExistence type="inferred from homology"/>
<feature type="site" description="Important for catalytic activity" evidence="7">
    <location>
        <position position="217"/>
    </location>
</feature>
<protein>
    <recommendedName>
        <fullName evidence="7">Endolytic murein transglycosylase</fullName>
        <ecNumber evidence="7">4.2.2.29</ecNumber>
    </recommendedName>
    <alternativeName>
        <fullName evidence="7">Peptidoglycan lytic transglycosylase</fullName>
    </alternativeName>
    <alternativeName>
        <fullName evidence="7">Peptidoglycan polymerization terminase</fullName>
    </alternativeName>
</protein>
<accession>A0ABV4CWY9</accession>
<comment type="similarity">
    <text evidence="7">Belongs to the transglycosylase MltG family.</text>
</comment>
<comment type="function">
    <text evidence="7">Functions as a peptidoglycan terminase that cleaves nascent peptidoglycan strands endolytically to terminate their elongation.</text>
</comment>
<dbReference type="HAMAP" id="MF_02065">
    <property type="entry name" value="MltG"/>
    <property type="match status" value="1"/>
</dbReference>
<comment type="subcellular location">
    <subcellularLocation>
        <location evidence="7">Cell membrane</location>
        <topology evidence="7">Single-pass membrane protein</topology>
    </subcellularLocation>
</comment>
<dbReference type="Gene3D" id="3.30.160.60">
    <property type="entry name" value="Classic Zinc Finger"/>
    <property type="match status" value="1"/>
</dbReference>
<evidence type="ECO:0000256" key="5">
    <source>
        <dbReference type="ARBA" id="ARBA00023239"/>
    </source>
</evidence>
<sequence length="341" mass="37743">MKRSKAGRVMTVILAAGVLAAVVVVVLWRTYTGASYGGDKAEWVYVDSTMTEERLLEMLPRQLGNAGGKAAVLWRLGGGDMSRAAGAYRIDPGMTSLDIYRTISRGRQTPVKLTFNNVRTLGQLAARVGERMAADSASFVAACNDVLPAAGFKKPGYIAAFLPDTYEFYWTASPKYVVETLLKHRNGFWTDERRAKAKALGLSPVEVATVASIAEEETNDRAERAVVGRLYINRLDKGMKLQADPTVKYAVGDFSLRRITSRHLGASSRYNTYKYAGLPPGPIRMPEARTMDAILDSRPHKYLYMCAKEDFSGRHNFASDYATHQANAARYHKALNQRNIK</sequence>
<keyword evidence="2 7" id="KW-0812">Transmembrane</keyword>
<keyword evidence="1 7" id="KW-1003">Cell membrane</keyword>
<evidence type="ECO:0000256" key="3">
    <source>
        <dbReference type="ARBA" id="ARBA00022989"/>
    </source>
</evidence>
<reference evidence="8 9" key="1">
    <citation type="submission" date="2024-03" db="EMBL/GenBank/DDBJ databases">
        <title>Mouse gut bacterial collection (mGBC) of GemPharmatech.</title>
        <authorList>
            <person name="He Y."/>
            <person name="Dong L."/>
            <person name="Wu D."/>
            <person name="Gao X."/>
            <person name="Lin Z."/>
        </authorList>
    </citation>
    <scope>NUCLEOTIDE SEQUENCE [LARGE SCALE GENOMIC DNA]</scope>
    <source>
        <strain evidence="8 9">54-13</strain>
    </source>
</reference>
<dbReference type="RefSeq" id="WP_121700283.1">
    <property type="nucleotide sequence ID" value="NZ_JBCLPP010000025.1"/>
</dbReference>
<keyword evidence="5 7" id="KW-0456">Lyase</keyword>
<dbReference type="InterPro" id="IPR003770">
    <property type="entry name" value="MLTG-like"/>
</dbReference>
<dbReference type="PANTHER" id="PTHR30518">
    <property type="entry name" value="ENDOLYTIC MUREIN TRANSGLYCOSYLASE"/>
    <property type="match status" value="1"/>
</dbReference>
<evidence type="ECO:0000256" key="7">
    <source>
        <dbReference type="HAMAP-Rule" id="MF_02065"/>
    </source>
</evidence>
<dbReference type="Pfam" id="PF02618">
    <property type="entry name" value="YceG"/>
    <property type="match status" value="1"/>
</dbReference>
<evidence type="ECO:0000256" key="6">
    <source>
        <dbReference type="ARBA" id="ARBA00023316"/>
    </source>
</evidence>
<dbReference type="NCBIfam" id="TIGR00247">
    <property type="entry name" value="endolytic transglycosylase MltG"/>
    <property type="match status" value="1"/>
</dbReference>
<keyword evidence="4 7" id="KW-0472">Membrane</keyword>
<evidence type="ECO:0000256" key="4">
    <source>
        <dbReference type="ARBA" id="ARBA00023136"/>
    </source>
</evidence>
<keyword evidence="6 7" id="KW-0961">Cell wall biogenesis/degradation</keyword>
<evidence type="ECO:0000256" key="1">
    <source>
        <dbReference type="ARBA" id="ARBA00022475"/>
    </source>
</evidence>
<evidence type="ECO:0000256" key="2">
    <source>
        <dbReference type="ARBA" id="ARBA00022692"/>
    </source>
</evidence>